<dbReference type="Pfam" id="PF05504">
    <property type="entry name" value="Spore_GerAC"/>
    <property type="match status" value="1"/>
</dbReference>
<reference evidence="10" key="2">
    <citation type="journal article" date="2021" name="PeerJ">
        <title>Extensive microbial diversity within the chicken gut microbiome revealed by metagenomics and culture.</title>
        <authorList>
            <person name="Gilroy R."/>
            <person name="Ravi A."/>
            <person name="Getino M."/>
            <person name="Pursley I."/>
            <person name="Horton D.L."/>
            <person name="Alikhan N.F."/>
            <person name="Baker D."/>
            <person name="Gharbi K."/>
            <person name="Hall N."/>
            <person name="Watson M."/>
            <person name="Adriaenssens E.M."/>
            <person name="Foster-Nyarko E."/>
            <person name="Jarju S."/>
            <person name="Secka A."/>
            <person name="Antonio M."/>
            <person name="Oren A."/>
            <person name="Chaudhuri R.R."/>
            <person name="La Ragione R."/>
            <person name="Hildebrand F."/>
            <person name="Pallen M.J."/>
        </authorList>
    </citation>
    <scope>NUCLEOTIDE SEQUENCE</scope>
    <source>
        <strain evidence="10">CHK121-14286</strain>
    </source>
</reference>
<evidence type="ECO:0000313" key="10">
    <source>
        <dbReference type="EMBL" id="HIR66148.1"/>
    </source>
</evidence>
<dbReference type="Gene3D" id="3.30.300.210">
    <property type="entry name" value="Nutrient germinant receptor protein C, domain 3"/>
    <property type="match status" value="1"/>
</dbReference>
<evidence type="ECO:0000256" key="7">
    <source>
        <dbReference type="ARBA" id="ARBA00023288"/>
    </source>
</evidence>
<dbReference type="Proteomes" id="UP000824200">
    <property type="component" value="Unassembled WGS sequence"/>
</dbReference>
<dbReference type="InterPro" id="IPR008844">
    <property type="entry name" value="Spore_GerAC-like"/>
</dbReference>
<dbReference type="InterPro" id="IPR038501">
    <property type="entry name" value="Spore_GerAC_C_sf"/>
</dbReference>
<dbReference type="InterPro" id="IPR057336">
    <property type="entry name" value="GerAC_N"/>
</dbReference>
<name>A0A9D1E442_9BACT</name>
<evidence type="ECO:0000256" key="1">
    <source>
        <dbReference type="ARBA" id="ARBA00004635"/>
    </source>
</evidence>
<evidence type="ECO:0000256" key="4">
    <source>
        <dbReference type="ARBA" id="ARBA00022729"/>
    </source>
</evidence>
<dbReference type="PANTHER" id="PTHR35789">
    <property type="entry name" value="SPORE GERMINATION PROTEIN B3"/>
    <property type="match status" value="1"/>
</dbReference>
<evidence type="ECO:0008006" key="12">
    <source>
        <dbReference type="Google" id="ProtNLM"/>
    </source>
</evidence>
<dbReference type="GO" id="GO:0016020">
    <property type="term" value="C:membrane"/>
    <property type="evidence" value="ECO:0007669"/>
    <property type="project" value="UniProtKB-SubCell"/>
</dbReference>
<feature type="domain" description="Spore germination GerAC-like C-terminal" evidence="8">
    <location>
        <begin position="216"/>
        <end position="352"/>
    </location>
</feature>
<keyword evidence="5" id="KW-0472">Membrane</keyword>
<dbReference type="GO" id="GO:0009847">
    <property type="term" value="P:spore germination"/>
    <property type="evidence" value="ECO:0007669"/>
    <property type="project" value="InterPro"/>
</dbReference>
<comment type="caution">
    <text evidence="10">The sequence shown here is derived from an EMBL/GenBank/DDBJ whole genome shotgun (WGS) entry which is preliminary data.</text>
</comment>
<evidence type="ECO:0000256" key="6">
    <source>
        <dbReference type="ARBA" id="ARBA00023139"/>
    </source>
</evidence>
<comment type="similarity">
    <text evidence="2">Belongs to the GerABKC lipoprotein family.</text>
</comment>
<evidence type="ECO:0000313" key="11">
    <source>
        <dbReference type="Proteomes" id="UP000824200"/>
    </source>
</evidence>
<dbReference type="PANTHER" id="PTHR35789:SF1">
    <property type="entry name" value="SPORE GERMINATION PROTEIN B3"/>
    <property type="match status" value="1"/>
</dbReference>
<keyword evidence="6" id="KW-0564">Palmitate</keyword>
<evidence type="ECO:0000256" key="5">
    <source>
        <dbReference type="ARBA" id="ARBA00023136"/>
    </source>
</evidence>
<evidence type="ECO:0000259" key="9">
    <source>
        <dbReference type="Pfam" id="PF25198"/>
    </source>
</evidence>
<evidence type="ECO:0000256" key="3">
    <source>
        <dbReference type="ARBA" id="ARBA00022544"/>
    </source>
</evidence>
<sequence length="372" mass="40747">MNNLKRIAIVLVAFSLLIVLSLNYTGNDVLKRAIVLGIGVDLEGRQVRVTVEIVSPGNGSEQVGMYSKTVSSTGKTVADALQTIAEKSGKETSLGQCVLLVYGESLIDVDFSSITDYFVKSDSFKSSAVVCCCEGSAEDFLNKGDALLKSVSLSVADKLKSQSGDVALPVGDLLTFARSQQELYRTGFLNYVQFEATPNTDSQNPDQEQGFFLCNRVAVFRSNKLLCVLSEEETEGFALLESNVAGNTFSVTEDDKVVTLRAGNKKLDIKQQNNVVTIDLQLFVRLARADSFGAGDSFSAKTDSEITESQKQQVKQQAVQLATDFLQKQAEWEFDLIGIHELFRRQYGTTEEVNNIPMSQLQFDLSVSVSEK</sequence>
<feature type="domain" description="Spore germination protein N-terminal" evidence="9">
    <location>
        <begin position="30"/>
        <end position="192"/>
    </location>
</feature>
<proteinExistence type="inferred from homology"/>
<keyword evidence="3" id="KW-0309">Germination</keyword>
<reference evidence="10" key="1">
    <citation type="submission" date="2020-10" db="EMBL/GenBank/DDBJ databases">
        <authorList>
            <person name="Gilroy R."/>
        </authorList>
    </citation>
    <scope>NUCLEOTIDE SEQUENCE</scope>
    <source>
        <strain evidence="10">CHK121-14286</strain>
    </source>
</reference>
<gene>
    <name evidence="10" type="ORF">IAC95_04660</name>
</gene>
<evidence type="ECO:0000256" key="2">
    <source>
        <dbReference type="ARBA" id="ARBA00007886"/>
    </source>
</evidence>
<dbReference type="EMBL" id="DVHL01000037">
    <property type="protein sequence ID" value="HIR66148.1"/>
    <property type="molecule type" value="Genomic_DNA"/>
</dbReference>
<organism evidence="10 11">
    <name type="scientific">Candidatus Fimimonas gallinarum</name>
    <dbReference type="NCBI Taxonomy" id="2840821"/>
    <lineage>
        <taxon>Bacteria</taxon>
        <taxon>Pseudomonadati</taxon>
        <taxon>Myxococcota</taxon>
        <taxon>Myxococcia</taxon>
        <taxon>Myxococcales</taxon>
        <taxon>Cystobacterineae</taxon>
        <taxon>Myxococcaceae</taxon>
        <taxon>Myxococcaceae incertae sedis</taxon>
        <taxon>Candidatus Fimimonas</taxon>
    </lineage>
</organism>
<dbReference type="Pfam" id="PF25198">
    <property type="entry name" value="Spore_GerAC_N"/>
    <property type="match status" value="1"/>
</dbReference>
<dbReference type="InterPro" id="IPR046953">
    <property type="entry name" value="Spore_GerAC-like_C"/>
</dbReference>
<keyword evidence="4" id="KW-0732">Signal</keyword>
<accession>A0A9D1E442</accession>
<comment type="subcellular location">
    <subcellularLocation>
        <location evidence="1">Membrane</location>
        <topology evidence="1">Lipid-anchor</topology>
    </subcellularLocation>
</comment>
<protein>
    <recommendedName>
        <fullName evidence="12">Germination protein Ger(X)C family</fullName>
    </recommendedName>
</protein>
<dbReference type="AlphaFoldDB" id="A0A9D1E442"/>
<keyword evidence="7" id="KW-0449">Lipoprotein</keyword>
<evidence type="ECO:0000259" key="8">
    <source>
        <dbReference type="Pfam" id="PF05504"/>
    </source>
</evidence>